<reference evidence="4 5" key="1">
    <citation type="submission" date="2014-02" db="EMBL/GenBank/DDBJ databases">
        <title>The genome sequence of the entomopathogenic fungus Metarhizium robertsii ARSEF 2575.</title>
        <authorList>
            <person name="Giuliano Garisto Donzelli B."/>
            <person name="Roe B.A."/>
            <person name="Macmil S.L."/>
            <person name="Krasnoff S.B."/>
            <person name="Gibson D.M."/>
        </authorList>
    </citation>
    <scope>NUCLEOTIDE SEQUENCE [LARGE SCALE GENOMIC DNA]</scope>
    <source>
        <strain evidence="4 5">ARSEF 2575</strain>
    </source>
</reference>
<dbReference type="Pfam" id="PF26113">
    <property type="entry name" value="GH16_XgeA"/>
    <property type="match status" value="1"/>
</dbReference>
<dbReference type="InterPro" id="IPR050546">
    <property type="entry name" value="Glycosyl_Hydrlase_16"/>
</dbReference>
<feature type="chain" id="PRO_5001473458" evidence="2">
    <location>
        <begin position="22"/>
        <end position="891"/>
    </location>
</feature>
<accession>A0A014R1I4</accession>
<dbReference type="SUPFAM" id="SSF49899">
    <property type="entry name" value="Concanavalin A-like lectins/glucanases"/>
    <property type="match status" value="1"/>
</dbReference>
<name>A0A014R1I4_9HYPO</name>
<dbReference type="OrthoDB" id="192832at2759"/>
<comment type="caution">
    <text evidence="4">The sequence shown here is derived from an EMBL/GenBank/DDBJ whole genome shotgun (WGS) entry which is preliminary data.</text>
</comment>
<dbReference type="PROSITE" id="PS51762">
    <property type="entry name" value="GH16_2"/>
    <property type="match status" value="1"/>
</dbReference>
<feature type="region of interest" description="Disordered" evidence="1">
    <location>
        <begin position="765"/>
        <end position="858"/>
    </location>
</feature>
<feature type="compositionally biased region" description="Gly residues" evidence="1">
    <location>
        <begin position="592"/>
        <end position="605"/>
    </location>
</feature>
<protein>
    <submittedName>
        <fullName evidence="4">Fungal 1,3(4)-beta-D-glucanase (Glycoside hydrolases family 16)</fullName>
    </submittedName>
</protein>
<dbReference type="AlphaFoldDB" id="A0A014R1I4"/>
<dbReference type="InterPro" id="IPR000757">
    <property type="entry name" value="Beta-glucanase-like"/>
</dbReference>
<feature type="region of interest" description="Disordered" evidence="1">
    <location>
        <begin position="327"/>
        <end position="412"/>
    </location>
</feature>
<feature type="region of interest" description="Disordered" evidence="1">
    <location>
        <begin position="667"/>
        <end position="727"/>
    </location>
</feature>
<keyword evidence="2" id="KW-0732">Signal</keyword>
<evidence type="ECO:0000256" key="2">
    <source>
        <dbReference type="SAM" id="SignalP"/>
    </source>
</evidence>
<gene>
    <name evidence="4" type="ORF">X797_005529</name>
</gene>
<feature type="region of interest" description="Disordered" evidence="1">
    <location>
        <begin position="512"/>
        <end position="538"/>
    </location>
</feature>
<dbReference type="HOGENOM" id="CLU_010577_0_0_1"/>
<dbReference type="EMBL" id="JELW01000008">
    <property type="protein sequence ID" value="EXV01433.1"/>
    <property type="molecule type" value="Genomic_DNA"/>
</dbReference>
<feature type="region of interest" description="Disordered" evidence="1">
    <location>
        <begin position="576"/>
        <end position="626"/>
    </location>
</feature>
<feature type="compositionally biased region" description="Low complexity" evidence="1">
    <location>
        <begin position="810"/>
        <end position="824"/>
    </location>
</feature>
<dbReference type="Proteomes" id="UP000030151">
    <property type="component" value="Unassembled WGS sequence"/>
</dbReference>
<feature type="compositionally biased region" description="Low complexity" evidence="1">
    <location>
        <begin position="606"/>
        <end position="616"/>
    </location>
</feature>
<dbReference type="PANTHER" id="PTHR10963:SF24">
    <property type="entry name" value="GLYCOSIDASE C21B10.07-RELATED"/>
    <property type="match status" value="1"/>
</dbReference>
<feature type="domain" description="GH16" evidence="3">
    <location>
        <begin position="22"/>
        <end position="288"/>
    </location>
</feature>
<dbReference type="InterPro" id="IPR013320">
    <property type="entry name" value="ConA-like_dom_sf"/>
</dbReference>
<dbReference type="GO" id="GO:0004553">
    <property type="term" value="F:hydrolase activity, hydrolyzing O-glycosyl compounds"/>
    <property type="evidence" value="ECO:0007669"/>
    <property type="project" value="InterPro"/>
</dbReference>
<feature type="compositionally biased region" description="Low complexity" evidence="1">
    <location>
        <begin position="328"/>
        <end position="412"/>
    </location>
</feature>
<proteinExistence type="predicted"/>
<evidence type="ECO:0000259" key="3">
    <source>
        <dbReference type="PROSITE" id="PS51762"/>
    </source>
</evidence>
<sequence>MAPSLLSLGTAALALAGNGAAVQWYLEDTYNSTNFFDKFDFMTFDDPNSGYVNYLGRTEAIDAGLAAVQNKEVVLKVDSKTTIAKGAKLRGRDSVRLESKARLNQGLMIARFTHLPQSACGTWPAFWTVGDTWPQDGEIDIIENWNLRGVNNPAFHMANTAAYGSCRIDSADQSGGLITPNCDNQYTDYSTQWLNQGCVVKDNGPSGGSGGVYAMEWTSDFIKIYSWFPNQVPSNIGSSSPDTSSWGAPTMYLRKDLCNIDKIFKPQRIVLNIAMCGNPVEFSAWEGTCKNTHGDSCRDYVGQNPDAFKDVYFKVQDIRIFNQDAPKTTSTSTTATTMASSSASKSEISTTSATPSTKASSTSKSEISTASATSKSEISTASATPSTEASSTSKSVKNTSTWKSSNSTMSTVSKSAGSVSVSIASKSSDSTVPTVSTQVPVTFSTSVPSLSTRWPNSTIASSVEMTTSTVYTTSTRTITSCQPTVTSCSVGKVTTVTLPLYITICPVSAVETKTPAPKPTKTSGNGGNGGNGPEKTTITTKVTKTYTITSCAPTITNCPVGKVTTEVFTTTYCPGEETAVPTGSNSVNNPNGGNGGNIPNGGNGGNNPNSGNSGNNPNGGNGLDKTTITTKVTKTYTITSCAPTVTNCPVGKVTTEVFTTTYCPGETAVPTGSNGGNNGNGGNSGNNGNGGNGNGGNSGNGGNGGNNGNGGQNGGNNGNGGKGPDKITITTKVTKTYTITSCAPGVTNCPVGKVTTEVVPTTYYPGKETHPAEATGPKGGFTAPPPFHPSKTTIYNTQTIVSVPQPAKPSGGNNNNNSTSNGTSIAQPQPGPSGSQACVGPSCGAQPSSPAPNTDNGGCTGPNCPPTVVSGAAKQSLSALVVLGAVAAMML</sequence>
<dbReference type="Gene3D" id="2.60.120.200">
    <property type="match status" value="1"/>
</dbReference>
<feature type="signal peptide" evidence="2">
    <location>
        <begin position="1"/>
        <end position="21"/>
    </location>
</feature>
<organism evidence="4 5">
    <name type="scientific">Metarhizium robertsii</name>
    <dbReference type="NCBI Taxonomy" id="568076"/>
    <lineage>
        <taxon>Eukaryota</taxon>
        <taxon>Fungi</taxon>
        <taxon>Dikarya</taxon>
        <taxon>Ascomycota</taxon>
        <taxon>Pezizomycotina</taxon>
        <taxon>Sordariomycetes</taxon>
        <taxon>Hypocreomycetidae</taxon>
        <taxon>Hypocreales</taxon>
        <taxon>Clavicipitaceae</taxon>
        <taxon>Metarhizium</taxon>
    </lineage>
</organism>
<evidence type="ECO:0000256" key="1">
    <source>
        <dbReference type="SAM" id="MobiDB-lite"/>
    </source>
</evidence>
<dbReference type="PANTHER" id="PTHR10963">
    <property type="entry name" value="GLYCOSYL HYDROLASE-RELATED"/>
    <property type="match status" value="1"/>
</dbReference>
<keyword evidence="4" id="KW-0378">Hydrolase</keyword>
<dbReference type="CDD" id="cd02181">
    <property type="entry name" value="GH16_fungal_Lam16A_glucanase"/>
    <property type="match status" value="1"/>
</dbReference>
<evidence type="ECO:0000313" key="4">
    <source>
        <dbReference type="EMBL" id="EXV01433.1"/>
    </source>
</evidence>
<dbReference type="GO" id="GO:0009251">
    <property type="term" value="P:glucan catabolic process"/>
    <property type="evidence" value="ECO:0007669"/>
    <property type="project" value="TreeGrafter"/>
</dbReference>
<evidence type="ECO:0000313" key="5">
    <source>
        <dbReference type="Proteomes" id="UP000030151"/>
    </source>
</evidence>
<feature type="compositionally biased region" description="Low complexity" evidence="1">
    <location>
        <begin position="512"/>
        <end position="522"/>
    </location>
</feature>
<feature type="compositionally biased region" description="Polar residues" evidence="1">
    <location>
        <begin position="790"/>
        <end position="802"/>
    </location>
</feature>
<feature type="compositionally biased region" description="Polar residues" evidence="1">
    <location>
        <begin position="845"/>
        <end position="857"/>
    </location>
</feature>
<dbReference type="eggNOG" id="ENOG502QTTC">
    <property type="taxonomic scope" value="Eukaryota"/>
</dbReference>
<feature type="compositionally biased region" description="Gly residues" evidence="1">
    <location>
        <begin position="673"/>
        <end position="722"/>
    </location>
</feature>